<keyword evidence="5 6" id="KW-0472">Membrane</keyword>
<reference evidence="7" key="1">
    <citation type="submission" date="2023-07" db="EMBL/GenBank/DDBJ databases">
        <title>Genomic Encyclopedia of Type Strains, Phase IV (KMG-IV): sequencing the most valuable type-strain genomes for metagenomic binning, comparative biology and taxonomic classification.</title>
        <authorList>
            <person name="Goeker M."/>
        </authorList>
    </citation>
    <scope>NUCLEOTIDE SEQUENCE</scope>
    <source>
        <strain evidence="7">DSM 23947</strain>
    </source>
</reference>
<evidence type="ECO:0000256" key="5">
    <source>
        <dbReference type="ARBA" id="ARBA00023136"/>
    </source>
</evidence>
<evidence type="ECO:0000313" key="8">
    <source>
        <dbReference type="Proteomes" id="UP001237207"/>
    </source>
</evidence>
<sequence>MKSFIKGTLLLCVAAFFGECLEFLTNMILANELGEHGMGKYMSILPSVFLVVILASFELPISISKFIAEKETTFHRSMLHHAMRLAIFITCALLLITTFIFSFFPVFHDFHPMTRWLVLILIPVVSFSSVARGYFMGIQQMKRIAVANFLRKLFQLALLVLVYRLFDFNQEMAILVALGTVIASEIIVFLYLMYSYYLQTKILKRVPKKWLTGKEARKSLLSVSLPTTGMRIFNAVTNAIQPFFITYVLGLSGLTKVVATEQYGMVAGVAFSIGFFPAFIAHSLLVMLIPTVSEGYAKKDMEKLRRLLKQVIGITISYGVPAMVIVYFWADFFTQWFVPSLEAAYFLQLLLPYFLFHYISIPLQAILIGIGLVKDTFYHTVIATIVEFGFIYILGSHGSLQMKGVILGMNFGAVLLALLHYFTICKKLGVSLLLNKFNERVLY</sequence>
<evidence type="ECO:0000256" key="3">
    <source>
        <dbReference type="ARBA" id="ARBA00022692"/>
    </source>
</evidence>
<dbReference type="PIRSF" id="PIRSF038958">
    <property type="entry name" value="PG_synth_SpoVB"/>
    <property type="match status" value="1"/>
</dbReference>
<feature type="transmembrane region" description="Helical" evidence="6">
    <location>
        <begin position="149"/>
        <end position="166"/>
    </location>
</feature>
<dbReference type="Pfam" id="PF01943">
    <property type="entry name" value="Polysacc_synt"/>
    <property type="match status" value="1"/>
</dbReference>
<evidence type="ECO:0000256" key="4">
    <source>
        <dbReference type="ARBA" id="ARBA00022989"/>
    </source>
</evidence>
<keyword evidence="3 6" id="KW-0812">Transmembrane</keyword>
<dbReference type="AlphaFoldDB" id="A0AAJ1T1A1"/>
<proteinExistence type="predicted"/>
<comment type="subcellular location">
    <subcellularLocation>
        <location evidence="1">Cell membrane</location>
        <topology evidence="1">Multi-pass membrane protein</topology>
    </subcellularLocation>
</comment>
<keyword evidence="2" id="KW-1003">Cell membrane</keyword>
<feature type="transmembrane region" description="Helical" evidence="6">
    <location>
        <begin position="311"/>
        <end position="330"/>
    </location>
</feature>
<evidence type="ECO:0000256" key="6">
    <source>
        <dbReference type="SAM" id="Phobius"/>
    </source>
</evidence>
<gene>
    <name evidence="7" type="ORF">J2S13_003227</name>
</gene>
<evidence type="ECO:0000256" key="2">
    <source>
        <dbReference type="ARBA" id="ARBA00022475"/>
    </source>
</evidence>
<dbReference type="InterPro" id="IPR024923">
    <property type="entry name" value="PG_synth_SpoVB"/>
</dbReference>
<evidence type="ECO:0000313" key="7">
    <source>
        <dbReference type="EMBL" id="MDQ0216743.1"/>
    </source>
</evidence>
<feature type="transmembrane region" description="Helical" evidence="6">
    <location>
        <begin position="406"/>
        <end position="424"/>
    </location>
</feature>
<dbReference type="EMBL" id="JAUSUC010000071">
    <property type="protein sequence ID" value="MDQ0216743.1"/>
    <property type="molecule type" value="Genomic_DNA"/>
</dbReference>
<organism evidence="7 8">
    <name type="scientific">Oikeobacillus pervagus</name>
    <dbReference type="NCBI Taxonomy" id="1325931"/>
    <lineage>
        <taxon>Bacteria</taxon>
        <taxon>Bacillati</taxon>
        <taxon>Bacillota</taxon>
        <taxon>Bacilli</taxon>
        <taxon>Bacillales</taxon>
        <taxon>Bacillaceae</taxon>
        <taxon>Oikeobacillus</taxon>
    </lineage>
</organism>
<dbReference type="GO" id="GO:0042910">
    <property type="term" value="F:xenobiotic transmembrane transporter activity"/>
    <property type="evidence" value="ECO:0007669"/>
    <property type="project" value="InterPro"/>
</dbReference>
<feature type="transmembrane region" description="Helical" evidence="6">
    <location>
        <begin position="172"/>
        <end position="198"/>
    </location>
</feature>
<feature type="transmembrane region" description="Helical" evidence="6">
    <location>
        <begin position="265"/>
        <end position="290"/>
    </location>
</feature>
<dbReference type="Pfam" id="PF01554">
    <property type="entry name" value="MatE"/>
    <property type="match status" value="1"/>
</dbReference>
<feature type="transmembrane region" description="Helical" evidence="6">
    <location>
        <begin position="44"/>
        <end position="64"/>
    </location>
</feature>
<feature type="transmembrane region" description="Helical" evidence="6">
    <location>
        <begin position="219"/>
        <end position="245"/>
    </location>
</feature>
<dbReference type="PANTHER" id="PTHR30250">
    <property type="entry name" value="PST FAMILY PREDICTED COLANIC ACID TRANSPORTER"/>
    <property type="match status" value="1"/>
</dbReference>
<dbReference type="InterPro" id="IPR002797">
    <property type="entry name" value="Polysacc_synth"/>
</dbReference>
<comment type="caution">
    <text evidence="7">The sequence shown here is derived from an EMBL/GenBank/DDBJ whole genome shotgun (WGS) entry which is preliminary data.</text>
</comment>
<dbReference type="GO" id="GO:0005886">
    <property type="term" value="C:plasma membrane"/>
    <property type="evidence" value="ECO:0007669"/>
    <property type="project" value="UniProtKB-SubCell"/>
</dbReference>
<dbReference type="GO" id="GO:0015297">
    <property type="term" value="F:antiporter activity"/>
    <property type="evidence" value="ECO:0007669"/>
    <property type="project" value="InterPro"/>
</dbReference>
<dbReference type="CDD" id="cd13124">
    <property type="entry name" value="MATE_SpoVB_like"/>
    <property type="match status" value="1"/>
</dbReference>
<feature type="transmembrane region" description="Helical" evidence="6">
    <location>
        <begin position="377"/>
        <end position="394"/>
    </location>
</feature>
<protein>
    <submittedName>
        <fullName evidence="7">O-antigen/teichoic acid export membrane protein</fullName>
    </submittedName>
</protein>
<dbReference type="InterPro" id="IPR050833">
    <property type="entry name" value="Poly_Biosynth_Transport"/>
</dbReference>
<evidence type="ECO:0000256" key="1">
    <source>
        <dbReference type="ARBA" id="ARBA00004651"/>
    </source>
</evidence>
<dbReference type="RefSeq" id="WP_307258820.1">
    <property type="nucleotide sequence ID" value="NZ_JAUSUC010000071.1"/>
</dbReference>
<feature type="transmembrane region" description="Helical" evidence="6">
    <location>
        <begin position="350"/>
        <end position="370"/>
    </location>
</feature>
<name>A0AAJ1T1A1_9BACI</name>
<dbReference type="InterPro" id="IPR002528">
    <property type="entry name" value="MATE_fam"/>
</dbReference>
<feature type="transmembrane region" description="Helical" evidence="6">
    <location>
        <begin position="85"/>
        <end position="104"/>
    </location>
</feature>
<keyword evidence="4 6" id="KW-1133">Transmembrane helix</keyword>
<accession>A0AAJ1T1A1</accession>
<keyword evidence="8" id="KW-1185">Reference proteome</keyword>
<feature type="transmembrane region" description="Helical" evidence="6">
    <location>
        <begin position="116"/>
        <end position="137"/>
    </location>
</feature>
<dbReference type="Proteomes" id="UP001237207">
    <property type="component" value="Unassembled WGS sequence"/>
</dbReference>
<dbReference type="PANTHER" id="PTHR30250:SF24">
    <property type="entry name" value="STAGE V SPORULATION PROTEIN B"/>
    <property type="match status" value="1"/>
</dbReference>